<proteinExistence type="predicted"/>
<keyword evidence="5" id="KW-1185">Reference proteome</keyword>
<dbReference type="InterPro" id="IPR029058">
    <property type="entry name" value="AB_hydrolase_fold"/>
</dbReference>
<feature type="region of interest" description="Disordered" evidence="1">
    <location>
        <begin position="277"/>
        <end position="299"/>
    </location>
</feature>
<evidence type="ECO:0000313" key="4">
    <source>
        <dbReference type="EMBL" id="AXC15133.1"/>
    </source>
</evidence>
<evidence type="ECO:0000256" key="2">
    <source>
        <dbReference type="SAM" id="SignalP"/>
    </source>
</evidence>
<dbReference type="PANTHER" id="PTHR46623:SF6">
    <property type="entry name" value="ALPHA_BETA-HYDROLASES SUPERFAMILY PROTEIN"/>
    <property type="match status" value="1"/>
</dbReference>
<feature type="domain" description="Dienelactone hydrolase" evidence="3">
    <location>
        <begin position="54"/>
        <end position="270"/>
    </location>
</feature>
<feature type="chain" id="PRO_5016395447" evidence="2">
    <location>
        <begin position="27"/>
        <end position="319"/>
    </location>
</feature>
<dbReference type="EMBL" id="CP030840">
    <property type="protein sequence ID" value="AXC15133.1"/>
    <property type="molecule type" value="Genomic_DNA"/>
</dbReference>
<dbReference type="InterPro" id="IPR002925">
    <property type="entry name" value="Dienelactn_hydro"/>
</dbReference>
<dbReference type="KEGG" id="abas:ACPOL_5889"/>
<dbReference type="PANTHER" id="PTHR46623">
    <property type="entry name" value="CARBOXYMETHYLENEBUTENOLIDASE-RELATED"/>
    <property type="match status" value="1"/>
</dbReference>
<dbReference type="GO" id="GO:0016787">
    <property type="term" value="F:hydrolase activity"/>
    <property type="evidence" value="ECO:0007669"/>
    <property type="project" value="UniProtKB-KW"/>
</dbReference>
<name>A0A2Z5G791_9BACT</name>
<evidence type="ECO:0000313" key="5">
    <source>
        <dbReference type="Proteomes" id="UP000253606"/>
    </source>
</evidence>
<protein>
    <submittedName>
        <fullName evidence="4">Dienelactone hydrolase family</fullName>
    </submittedName>
</protein>
<dbReference type="Pfam" id="PF01738">
    <property type="entry name" value="DLH"/>
    <property type="match status" value="1"/>
</dbReference>
<organism evidence="4 5">
    <name type="scientific">Acidisarcina polymorpha</name>
    <dbReference type="NCBI Taxonomy" id="2211140"/>
    <lineage>
        <taxon>Bacteria</taxon>
        <taxon>Pseudomonadati</taxon>
        <taxon>Acidobacteriota</taxon>
        <taxon>Terriglobia</taxon>
        <taxon>Terriglobales</taxon>
        <taxon>Acidobacteriaceae</taxon>
        <taxon>Acidisarcina</taxon>
    </lineage>
</organism>
<gene>
    <name evidence="4" type="ORF">ACPOL_5889</name>
</gene>
<evidence type="ECO:0000256" key="1">
    <source>
        <dbReference type="SAM" id="MobiDB-lite"/>
    </source>
</evidence>
<dbReference type="Gene3D" id="3.40.50.1820">
    <property type="entry name" value="alpha/beta hydrolase"/>
    <property type="match status" value="1"/>
</dbReference>
<dbReference type="AlphaFoldDB" id="A0A2Z5G791"/>
<sequence length="319" mass="33501">MIMTILHARRLLASALLLSFATLSHAQDWAKARLDTSPRHHEYVPLKHGSRTVQAFVVYPEVKTKAPVVVLIHEIFGLSDWAKEMADELAAQGFIVVAPDLLSGFGPNGGGSSEFPSQDATVKAVSALDADVVTADLDAAADYAKKIPAGNGKLAVVGFCWGGGKSFAFATHRKDLSADFVFYGPGPADVTPITAPVYGFYAGNDSRIGATLPATTAAMKAAGKKFEPVTYENAGHGFMRAGEDPNNTVPGNKTAREQAFTRLVSLLQQMKSAPVASSSAASSLKEGQREDQSGTLAKSAPAIVACHDANSTRHAAASM</sequence>
<dbReference type="InterPro" id="IPR051049">
    <property type="entry name" value="Dienelactone_hydrolase-like"/>
</dbReference>
<reference evidence="4 5" key="1">
    <citation type="journal article" date="2018" name="Front. Microbiol.">
        <title>Hydrolytic Capabilities as a Key to Environmental Success: Chitinolytic and Cellulolytic Acidobacteria From Acidic Sub-arctic Soils and Boreal Peatlands.</title>
        <authorList>
            <person name="Belova S.E."/>
            <person name="Ravin N.V."/>
            <person name="Pankratov T.A."/>
            <person name="Rakitin A.L."/>
            <person name="Ivanova A.A."/>
            <person name="Beletsky A.V."/>
            <person name="Mardanov A.V."/>
            <person name="Sinninghe Damste J.S."/>
            <person name="Dedysh S.N."/>
        </authorList>
    </citation>
    <scope>NUCLEOTIDE SEQUENCE [LARGE SCALE GENOMIC DNA]</scope>
    <source>
        <strain evidence="4 5">SBC82</strain>
    </source>
</reference>
<keyword evidence="4" id="KW-0378">Hydrolase</keyword>
<keyword evidence="2" id="KW-0732">Signal</keyword>
<dbReference type="SUPFAM" id="SSF53474">
    <property type="entry name" value="alpha/beta-Hydrolases"/>
    <property type="match status" value="1"/>
</dbReference>
<evidence type="ECO:0000259" key="3">
    <source>
        <dbReference type="Pfam" id="PF01738"/>
    </source>
</evidence>
<dbReference type="Proteomes" id="UP000253606">
    <property type="component" value="Chromosome"/>
</dbReference>
<feature type="signal peptide" evidence="2">
    <location>
        <begin position="1"/>
        <end position="26"/>
    </location>
</feature>
<accession>A0A2Z5G791</accession>